<evidence type="ECO:0000313" key="1">
    <source>
        <dbReference type="EMBL" id="GJU06818.1"/>
    </source>
</evidence>
<evidence type="ECO:0000313" key="2">
    <source>
        <dbReference type="Proteomes" id="UP001151760"/>
    </source>
</evidence>
<sequence>MVPQLDNEDLEQIDTDDLEETRSQMAVAHATMRGEGFHAVLPPYTGNYMPSRPDVSFDGFDDSVYKTKDTDIDNDSVFRPKTDQTKPKFTKINFVKSDENVKSVNKENTHKQVECPRKSQSPRAVVTKSEQVLVNTAKQSSLRASASIKGLLIKKSAAKTNNLNEKVKTARVNNVTTAGPKAVVSAAVGNGKNVVKSSACWIWRPTGNVIDHTSKDSGSYMSKRFDYVDL</sequence>
<name>A0ABQ5J2T6_9ASTR</name>
<reference evidence="1" key="1">
    <citation type="journal article" date="2022" name="Int. J. Mol. Sci.">
        <title>Draft Genome of Tanacetum Coccineum: Genomic Comparison of Closely Related Tanacetum-Family Plants.</title>
        <authorList>
            <person name="Yamashiro T."/>
            <person name="Shiraishi A."/>
            <person name="Nakayama K."/>
            <person name="Satake H."/>
        </authorList>
    </citation>
    <scope>NUCLEOTIDE SEQUENCE</scope>
</reference>
<accession>A0ABQ5J2T6</accession>
<organism evidence="1 2">
    <name type="scientific">Tanacetum coccineum</name>
    <dbReference type="NCBI Taxonomy" id="301880"/>
    <lineage>
        <taxon>Eukaryota</taxon>
        <taxon>Viridiplantae</taxon>
        <taxon>Streptophyta</taxon>
        <taxon>Embryophyta</taxon>
        <taxon>Tracheophyta</taxon>
        <taxon>Spermatophyta</taxon>
        <taxon>Magnoliopsida</taxon>
        <taxon>eudicotyledons</taxon>
        <taxon>Gunneridae</taxon>
        <taxon>Pentapetalae</taxon>
        <taxon>asterids</taxon>
        <taxon>campanulids</taxon>
        <taxon>Asterales</taxon>
        <taxon>Asteraceae</taxon>
        <taxon>Asteroideae</taxon>
        <taxon>Anthemideae</taxon>
        <taxon>Anthemidinae</taxon>
        <taxon>Tanacetum</taxon>
    </lineage>
</organism>
<reference evidence="1" key="2">
    <citation type="submission" date="2022-01" db="EMBL/GenBank/DDBJ databases">
        <authorList>
            <person name="Yamashiro T."/>
            <person name="Shiraishi A."/>
            <person name="Satake H."/>
            <person name="Nakayama K."/>
        </authorList>
    </citation>
    <scope>NUCLEOTIDE SEQUENCE</scope>
</reference>
<comment type="caution">
    <text evidence="1">The sequence shown here is derived from an EMBL/GenBank/DDBJ whole genome shotgun (WGS) entry which is preliminary data.</text>
</comment>
<gene>
    <name evidence="1" type="ORF">Tco_1123248</name>
</gene>
<dbReference type="EMBL" id="BQNB010021478">
    <property type="protein sequence ID" value="GJU06818.1"/>
    <property type="molecule type" value="Genomic_DNA"/>
</dbReference>
<keyword evidence="2" id="KW-1185">Reference proteome</keyword>
<proteinExistence type="predicted"/>
<dbReference type="Proteomes" id="UP001151760">
    <property type="component" value="Unassembled WGS sequence"/>
</dbReference>
<protein>
    <submittedName>
        <fullName evidence="1">Uncharacterized protein</fullName>
    </submittedName>
</protein>